<dbReference type="RefSeq" id="WP_189574196.1">
    <property type="nucleotide sequence ID" value="NZ_BMXV01000002.1"/>
</dbReference>
<dbReference type="PANTHER" id="PTHR11092">
    <property type="entry name" value="SUGAR NUCLEOTIDE EPIMERASE RELATED"/>
    <property type="match status" value="1"/>
</dbReference>
<organism evidence="4 5">
    <name type="scientific">Marinobacter zhanjiangensis</name>
    <dbReference type="NCBI Taxonomy" id="578215"/>
    <lineage>
        <taxon>Bacteria</taxon>
        <taxon>Pseudomonadati</taxon>
        <taxon>Pseudomonadota</taxon>
        <taxon>Gammaproteobacteria</taxon>
        <taxon>Pseudomonadales</taxon>
        <taxon>Marinobacteraceae</taxon>
        <taxon>Marinobacter</taxon>
    </lineage>
</organism>
<evidence type="ECO:0000259" key="3">
    <source>
        <dbReference type="Pfam" id="PF08338"/>
    </source>
</evidence>
<comment type="similarity">
    <text evidence="1">Belongs to the NAD(P)-dependent epimerase/dehydratase family. SDR39U1 subfamily.</text>
</comment>
<evidence type="ECO:0000256" key="1">
    <source>
        <dbReference type="ARBA" id="ARBA00009353"/>
    </source>
</evidence>
<dbReference type="Pfam" id="PF08338">
    <property type="entry name" value="DUF1731"/>
    <property type="match status" value="1"/>
</dbReference>
<dbReference type="Proteomes" id="UP000601597">
    <property type="component" value="Unassembled WGS sequence"/>
</dbReference>
<dbReference type="CDD" id="cd05242">
    <property type="entry name" value="SDR_a8"/>
    <property type="match status" value="1"/>
</dbReference>
<dbReference type="Gene3D" id="3.40.50.720">
    <property type="entry name" value="NAD(P)-binding Rossmann-like Domain"/>
    <property type="match status" value="1"/>
</dbReference>
<feature type="domain" description="DUF1731" evidence="3">
    <location>
        <begin position="253"/>
        <end position="298"/>
    </location>
</feature>
<dbReference type="NCBIfam" id="TIGR01777">
    <property type="entry name" value="yfcH"/>
    <property type="match status" value="1"/>
</dbReference>
<dbReference type="EMBL" id="BMXV01000002">
    <property type="protein sequence ID" value="GGY66560.1"/>
    <property type="molecule type" value="Genomic_DNA"/>
</dbReference>
<evidence type="ECO:0000313" key="4">
    <source>
        <dbReference type="EMBL" id="GGY66560.1"/>
    </source>
</evidence>
<dbReference type="SUPFAM" id="SSF51735">
    <property type="entry name" value="NAD(P)-binding Rossmann-fold domains"/>
    <property type="match status" value="1"/>
</dbReference>
<comment type="caution">
    <text evidence="4">The sequence shown here is derived from an EMBL/GenBank/DDBJ whole genome shotgun (WGS) entry which is preliminary data.</text>
</comment>
<dbReference type="InterPro" id="IPR010099">
    <property type="entry name" value="SDR39U1"/>
</dbReference>
<dbReference type="InterPro" id="IPR036291">
    <property type="entry name" value="NAD(P)-bd_dom_sf"/>
</dbReference>
<evidence type="ECO:0000313" key="5">
    <source>
        <dbReference type="Proteomes" id="UP000601597"/>
    </source>
</evidence>
<dbReference type="PANTHER" id="PTHR11092:SF0">
    <property type="entry name" value="EPIMERASE FAMILY PROTEIN SDR39U1"/>
    <property type="match status" value="1"/>
</dbReference>
<accession>A0ABQ3ASL0</accession>
<dbReference type="Pfam" id="PF01370">
    <property type="entry name" value="Epimerase"/>
    <property type="match status" value="1"/>
</dbReference>
<dbReference type="InterPro" id="IPR001509">
    <property type="entry name" value="Epimerase_deHydtase"/>
</dbReference>
<sequence length="302" mass="33172">MPEHRILVTGGTGFIGRVLCPELLNAGYQVDVVSRQKPEDVRAICGRVTPVGQITDIGERPGYHAVVNLAGEGIAAKRWTEHRKQVLRESRIDLTRKLVSALLRQDTLPQVMISGSAVGYYGDQGDTTVTEQTPPHDEFSHRLCADWEKAASILAEKGVRVCYSRTGVVVGADGGFLQQMTIPFRLGLGGRIGDGSQYMPWVHRQDVVNAILWMLSEESARGPYNVVSPAPVTNRTFTRTLADVLNRPALFPVPAPVLKLALGEMSRLLLTGQRAVPERLEQEGFHFAYPELEPALQEALGK</sequence>
<name>A0ABQ3ASL0_9GAMM</name>
<dbReference type="InterPro" id="IPR013549">
    <property type="entry name" value="DUF1731"/>
</dbReference>
<proteinExistence type="inferred from homology"/>
<feature type="domain" description="NAD-dependent epimerase/dehydratase" evidence="2">
    <location>
        <begin position="6"/>
        <end position="226"/>
    </location>
</feature>
<keyword evidence="5" id="KW-1185">Reference proteome</keyword>
<gene>
    <name evidence="4" type="primary">yfcH</name>
    <name evidence="4" type="ORF">GCM10007071_11760</name>
</gene>
<protein>
    <submittedName>
        <fullName evidence="4">Epimerase family protein YfcH</fullName>
    </submittedName>
</protein>
<evidence type="ECO:0000259" key="2">
    <source>
        <dbReference type="Pfam" id="PF01370"/>
    </source>
</evidence>
<reference evidence="5" key="1">
    <citation type="journal article" date="2019" name="Int. J. Syst. Evol. Microbiol.">
        <title>The Global Catalogue of Microorganisms (GCM) 10K type strain sequencing project: providing services to taxonomists for standard genome sequencing and annotation.</title>
        <authorList>
            <consortium name="The Broad Institute Genomics Platform"/>
            <consortium name="The Broad Institute Genome Sequencing Center for Infectious Disease"/>
            <person name="Wu L."/>
            <person name="Ma J."/>
        </authorList>
    </citation>
    <scope>NUCLEOTIDE SEQUENCE [LARGE SCALE GENOMIC DNA]</scope>
    <source>
        <strain evidence="5">KCTC 22280</strain>
    </source>
</reference>